<evidence type="ECO:0000256" key="1">
    <source>
        <dbReference type="SAM" id="MobiDB-lite"/>
    </source>
</evidence>
<feature type="compositionally biased region" description="Basic and acidic residues" evidence="1">
    <location>
        <begin position="1"/>
        <end position="30"/>
    </location>
</feature>
<feature type="compositionally biased region" description="Basic and acidic residues" evidence="1">
    <location>
        <begin position="92"/>
        <end position="115"/>
    </location>
</feature>
<protein>
    <submittedName>
        <fullName evidence="2">Uncharacterized protein</fullName>
    </submittedName>
</protein>
<feature type="compositionally biased region" description="Basic and acidic residues" evidence="1">
    <location>
        <begin position="37"/>
        <end position="69"/>
    </location>
</feature>
<reference evidence="2" key="1">
    <citation type="submission" date="2024-06" db="EMBL/GenBank/DDBJ databases">
        <authorList>
            <person name="Liu X."/>
            <person name="Lenzi L."/>
            <person name="Haldenby T S."/>
            <person name="Uol C."/>
        </authorList>
    </citation>
    <scope>NUCLEOTIDE SEQUENCE</scope>
</reference>
<evidence type="ECO:0000313" key="3">
    <source>
        <dbReference type="Proteomes" id="UP001497525"/>
    </source>
</evidence>
<name>A0AAV2T828_CALDB</name>
<feature type="region of interest" description="Disordered" evidence="1">
    <location>
        <begin position="1"/>
        <end position="115"/>
    </location>
</feature>
<dbReference type="EMBL" id="CAXLJL010000156">
    <property type="protein sequence ID" value="CAL5133325.1"/>
    <property type="molecule type" value="Genomic_DNA"/>
</dbReference>
<sequence>MCDHEKGSDLHHHTKGGPDCKDSCPEEAHCQHPAHKPHGETDHTKEHCHDPKQHHQAGEHHGQHCQQHDLHHHVKGGPECKDKCPEGAHCQDPAHKPHEDAGHSKEECHDPKHHK</sequence>
<comment type="caution">
    <text evidence="2">The sequence shown here is derived from an EMBL/GenBank/DDBJ whole genome shotgun (WGS) entry which is preliminary data.</text>
</comment>
<feature type="compositionally biased region" description="Basic and acidic residues" evidence="1">
    <location>
        <begin position="76"/>
        <end position="86"/>
    </location>
</feature>
<organism evidence="2 3">
    <name type="scientific">Calicophoron daubneyi</name>
    <name type="common">Rumen fluke</name>
    <name type="synonym">Paramphistomum daubneyi</name>
    <dbReference type="NCBI Taxonomy" id="300641"/>
    <lineage>
        <taxon>Eukaryota</taxon>
        <taxon>Metazoa</taxon>
        <taxon>Spiralia</taxon>
        <taxon>Lophotrochozoa</taxon>
        <taxon>Platyhelminthes</taxon>
        <taxon>Trematoda</taxon>
        <taxon>Digenea</taxon>
        <taxon>Plagiorchiida</taxon>
        <taxon>Pronocephalata</taxon>
        <taxon>Paramphistomoidea</taxon>
        <taxon>Paramphistomidae</taxon>
        <taxon>Calicophoron</taxon>
    </lineage>
</organism>
<proteinExistence type="predicted"/>
<gene>
    <name evidence="2" type="ORF">CDAUBV1_LOCUS6584</name>
</gene>
<evidence type="ECO:0000313" key="2">
    <source>
        <dbReference type="EMBL" id="CAL5133325.1"/>
    </source>
</evidence>
<dbReference type="AlphaFoldDB" id="A0AAV2T828"/>
<accession>A0AAV2T828</accession>
<dbReference type="Proteomes" id="UP001497525">
    <property type="component" value="Unassembled WGS sequence"/>
</dbReference>